<dbReference type="Gene3D" id="1.10.10.60">
    <property type="entry name" value="Homeodomain-like"/>
    <property type="match status" value="1"/>
</dbReference>
<keyword evidence="3" id="KW-0804">Transcription</keyword>
<feature type="region of interest" description="Disordered" evidence="5">
    <location>
        <begin position="1"/>
        <end position="83"/>
    </location>
</feature>
<dbReference type="PANTHER" id="PTHR30055:SF234">
    <property type="entry name" value="HTH-TYPE TRANSCRIPTIONAL REGULATOR BETI"/>
    <property type="match status" value="1"/>
</dbReference>
<evidence type="ECO:0000259" key="6">
    <source>
        <dbReference type="PROSITE" id="PS50977"/>
    </source>
</evidence>
<evidence type="ECO:0000256" key="1">
    <source>
        <dbReference type="ARBA" id="ARBA00023015"/>
    </source>
</evidence>
<dbReference type="InterPro" id="IPR009057">
    <property type="entry name" value="Homeodomain-like_sf"/>
</dbReference>
<protein>
    <submittedName>
        <fullName evidence="7">AcrR family transcriptional regulator</fullName>
    </submittedName>
</protein>
<dbReference type="AlphaFoldDB" id="A0A853CJB9"/>
<gene>
    <name evidence="7" type="ORF">GGQ55_004303</name>
</gene>
<feature type="domain" description="HTH tetR-type" evidence="6">
    <location>
        <begin position="82"/>
        <end position="142"/>
    </location>
</feature>
<accession>A0A853CJB9</accession>
<dbReference type="SUPFAM" id="SSF46689">
    <property type="entry name" value="Homeodomain-like"/>
    <property type="match status" value="1"/>
</dbReference>
<dbReference type="InterPro" id="IPR050109">
    <property type="entry name" value="HTH-type_TetR-like_transc_reg"/>
</dbReference>
<dbReference type="GO" id="GO:0003700">
    <property type="term" value="F:DNA-binding transcription factor activity"/>
    <property type="evidence" value="ECO:0007669"/>
    <property type="project" value="TreeGrafter"/>
</dbReference>
<evidence type="ECO:0000256" key="4">
    <source>
        <dbReference type="PROSITE-ProRule" id="PRU00335"/>
    </source>
</evidence>
<dbReference type="Proteomes" id="UP000541969">
    <property type="component" value="Unassembled WGS sequence"/>
</dbReference>
<dbReference type="InterPro" id="IPR001647">
    <property type="entry name" value="HTH_TetR"/>
</dbReference>
<dbReference type="PANTHER" id="PTHR30055">
    <property type="entry name" value="HTH-TYPE TRANSCRIPTIONAL REGULATOR RUTR"/>
    <property type="match status" value="1"/>
</dbReference>
<sequence>MRTTATIPGREADEEPPGAAVRAVPDELPDAAPDPVVDGSSQAQDDAPPDELPADGAASEGVSAPRGRRRLRGAGIRERRRQQTRGRIVDAAAELFAERGFDAVSVVEIAQRAGVVEKTVFNHFPVKEGLVFEADPPMRAALLDAVRRRPAGESVTAAAGSFVVAAVSMLGCPEAAAGVTEMARVIRGSRTLQVREREILDGLTTALAELIAEETRAVPGALEPWLTAHAVTGLYAALLDLARDRVLAGESGTALTEVLRARGERGLALLQFGLAGYAKKPR</sequence>
<dbReference type="Gene3D" id="1.10.357.10">
    <property type="entry name" value="Tetracycline Repressor, domain 2"/>
    <property type="match status" value="1"/>
</dbReference>
<evidence type="ECO:0000313" key="8">
    <source>
        <dbReference type="Proteomes" id="UP000541969"/>
    </source>
</evidence>
<evidence type="ECO:0000256" key="2">
    <source>
        <dbReference type="ARBA" id="ARBA00023125"/>
    </source>
</evidence>
<dbReference type="PROSITE" id="PS50977">
    <property type="entry name" value="HTH_TETR_2"/>
    <property type="match status" value="1"/>
</dbReference>
<feature type="DNA-binding region" description="H-T-H motif" evidence="4">
    <location>
        <begin position="105"/>
        <end position="124"/>
    </location>
</feature>
<organism evidence="7 8">
    <name type="scientific">Petropleomorpha daqingensis</name>
    <dbReference type="NCBI Taxonomy" id="2026353"/>
    <lineage>
        <taxon>Bacteria</taxon>
        <taxon>Bacillati</taxon>
        <taxon>Actinomycetota</taxon>
        <taxon>Actinomycetes</taxon>
        <taxon>Geodermatophilales</taxon>
        <taxon>Geodermatophilaceae</taxon>
        <taxon>Petropleomorpha</taxon>
    </lineage>
</organism>
<evidence type="ECO:0000256" key="3">
    <source>
        <dbReference type="ARBA" id="ARBA00023163"/>
    </source>
</evidence>
<reference evidence="7 8" key="1">
    <citation type="submission" date="2020-07" db="EMBL/GenBank/DDBJ databases">
        <title>Sequencing the genomes of 1000 actinobacteria strains.</title>
        <authorList>
            <person name="Klenk H.-P."/>
        </authorList>
    </citation>
    <scope>NUCLEOTIDE SEQUENCE [LARGE SCALE GENOMIC DNA]</scope>
    <source>
        <strain evidence="7 8">DSM 104001</strain>
    </source>
</reference>
<comment type="caution">
    <text evidence="7">The sequence shown here is derived from an EMBL/GenBank/DDBJ whole genome shotgun (WGS) entry which is preliminary data.</text>
</comment>
<keyword evidence="1" id="KW-0805">Transcription regulation</keyword>
<evidence type="ECO:0000313" key="7">
    <source>
        <dbReference type="EMBL" id="NYJ08025.1"/>
    </source>
</evidence>
<keyword evidence="8" id="KW-1185">Reference proteome</keyword>
<dbReference type="EMBL" id="JACBZT010000001">
    <property type="protein sequence ID" value="NYJ08025.1"/>
    <property type="molecule type" value="Genomic_DNA"/>
</dbReference>
<feature type="compositionally biased region" description="Basic residues" evidence="5">
    <location>
        <begin position="66"/>
        <end position="83"/>
    </location>
</feature>
<dbReference type="GO" id="GO:0000976">
    <property type="term" value="F:transcription cis-regulatory region binding"/>
    <property type="evidence" value="ECO:0007669"/>
    <property type="project" value="TreeGrafter"/>
</dbReference>
<proteinExistence type="predicted"/>
<dbReference type="PRINTS" id="PR00455">
    <property type="entry name" value="HTHTETR"/>
</dbReference>
<name>A0A853CJB9_9ACTN</name>
<dbReference type="RefSeq" id="WP_366489953.1">
    <property type="nucleotide sequence ID" value="NZ_JACBZT010000001.1"/>
</dbReference>
<dbReference type="Pfam" id="PF00440">
    <property type="entry name" value="TetR_N"/>
    <property type="match status" value="1"/>
</dbReference>
<evidence type="ECO:0000256" key="5">
    <source>
        <dbReference type="SAM" id="MobiDB-lite"/>
    </source>
</evidence>
<keyword evidence="2 4" id="KW-0238">DNA-binding</keyword>